<comment type="function">
    <text evidence="8">Catalyzes a trans-dehydration via an enolate intermediate.</text>
</comment>
<feature type="site" description="Transition state stabilizer" evidence="8 11">
    <location>
        <position position="18"/>
    </location>
</feature>
<dbReference type="Pfam" id="PF01220">
    <property type="entry name" value="DHquinase_II"/>
    <property type="match status" value="1"/>
</dbReference>
<sequence>MSCIMIINGPNLNLLGKREPEIYGTTTLAEIEQACQEIADKNQVTLEFLQSNHEGVIIDWIHEARDRCDALLINPGAFTHTSVAIRDALSAFNGPKVECHLSNVHAREEFRHHSYISPVVDSIIIGAGWRGYTMGLNYLMDSLADAK</sequence>
<feature type="binding site" evidence="8 10">
    <location>
        <position position="80"/>
    </location>
    <ligand>
        <name>substrate</name>
    </ligand>
</feature>
<dbReference type="PIRSF" id="PIRSF001399">
    <property type="entry name" value="DHquinase_II"/>
    <property type="match status" value="1"/>
</dbReference>
<dbReference type="STRING" id="556325.BHE16_05625"/>
<dbReference type="InterPro" id="IPR036441">
    <property type="entry name" value="DHquinase_II_sf"/>
</dbReference>
<feature type="binding site" evidence="8 10">
    <location>
        <position position="111"/>
    </location>
    <ligand>
        <name>substrate</name>
    </ligand>
</feature>
<feature type="binding site" evidence="8 10">
    <location>
        <position position="74"/>
    </location>
    <ligand>
        <name>substrate</name>
    </ligand>
</feature>
<comment type="subunit">
    <text evidence="4 8">Homododecamer.</text>
</comment>
<dbReference type="EMBL" id="CP018135">
    <property type="protein sequence ID" value="APF40582.1"/>
    <property type="molecule type" value="Genomic_DNA"/>
</dbReference>
<dbReference type="AlphaFoldDB" id="A0A1L2ZNH3"/>
<feature type="binding site" evidence="8 10">
    <location>
        <begin position="101"/>
        <end position="102"/>
    </location>
    <ligand>
        <name>substrate</name>
    </ligand>
</feature>
<evidence type="ECO:0000313" key="12">
    <source>
        <dbReference type="EMBL" id="APF40582.1"/>
    </source>
</evidence>
<keyword evidence="6 8" id="KW-0057">Aromatic amino acid biosynthesis</keyword>
<reference evidence="12 13" key="1">
    <citation type="submission" date="2016-11" db="EMBL/GenBank/DDBJ databases">
        <title>Genome sequencing of Zhihengliuella aestuarii B18 antagonistic to Plasmodiophora brassicae.</title>
        <authorList>
            <person name="Luo Y."/>
        </authorList>
    </citation>
    <scope>NUCLEOTIDE SEQUENCE [LARGE SCALE GENOMIC DNA]</scope>
    <source>
        <strain evidence="12 13">B18</strain>
    </source>
</reference>
<comment type="similarity">
    <text evidence="3 8">Belongs to the type-II 3-dehydroquinase family.</text>
</comment>
<evidence type="ECO:0000256" key="5">
    <source>
        <dbReference type="ARBA" id="ARBA00012060"/>
    </source>
</evidence>
<evidence type="ECO:0000256" key="2">
    <source>
        <dbReference type="ARBA" id="ARBA00004902"/>
    </source>
</evidence>
<evidence type="ECO:0000256" key="6">
    <source>
        <dbReference type="ARBA" id="ARBA00023141"/>
    </source>
</evidence>
<dbReference type="EC" id="4.2.1.10" evidence="5 8"/>
<evidence type="ECO:0000313" key="13">
    <source>
        <dbReference type="Proteomes" id="UP000183530"/>
    </source>
</evidence>
<protein>
    <recommendedName>
        <fullName evidence="5 8">3-dehydroquinate dehydratase</fullName>
        <shortName evidence="8">3-dehydroquinase</shortName>
        <ecNumber evidence="5 8">4.2.1.10</ecNumber>
    </recommendedName>
    <alternativeName>
        <fullName evidence="8">Type II DHQase</fullName>
    </alternativeName>
</protein>
<feature type="active site" description="Proton acceptor" evidence="8 9">
    <location>
        <position position="23"/>
    </location>
</feature>
<dbReference type="GO" id="GO:0019631">
    <property type="term" value="P:quinate catabolic process"/>
    <property type="evidence" value="ECO:0007669"/>
    <property type="project" value="TreeGrafter"/>
</dbReference>
<comment type="catalytic activity">
    <reaction evidence="1 8">
        <text>3-dehydroquinate = 3-dehydroshikimate + H2O</text>
        <dbReference type="Rhea" id="RHEA:21096"/>
        <dbReference type="ChEBI" id="CHEBI:15377"/>
        <dbReference type="ChEBI" id="CHEBI:16630"/>
        <dbReference type="ChEBI" id="CHEBI:32364"/>
        <dbReference type="EC" id="4.2.1.10"/>
    </reaction>
</comment>
<accession>A0A1L2ZNH3</accession>
<keyword evidence="7 8" id="KW-0456">Lyase</keyword>
<dbReference type="NCBIfam" id="NF003805">
    <property type="entry name" value="PRK05395.1-2"/>
    <property type="match status" value="1"/>
</dbReference>
<dbReference type="SUPFAM" id="SSF52304">
    <property type="entry name" value="Type II 3-dehydroquinate dehydratase"/>
    <property type="match status" value="1"/>
</dbReference>
<comment type="pathway">
    <text evidence="2 8">Metabolic intermediate biosynthesis; chorismate biosynthesis; chorismate from D-erythrose 4-phosphate and phosphoenolpyruvate: step 3/7.</text>
</comment>
<dbReference type="InterPro" id="IPR001874">
    <property type="entry name" value="DHquinase_II"/>
</dbReference>
<dbReference type="UniPathway" id="UPA00053">
    <property type="reaction ID" value="UER00086"/>
</dbReference>
<proteinExistence type="inferred from homology"/>
<evidence type="ECO:0000256" key="4">
    <source>
        <dbReference type="ARBA" id="ARBA00011193"/>
    </source>
</evidence>
<dbReference type="NCBIfam" id="NF003806">
    <property type="entry name" value="PRK05395.1-3"/>
    <property type="match status" value="1"/>
</dbReference>
<dbReference type="PANTHER" id="PTHR21272">
    <property type="entry name" value="CATABOLIC 3-DEHYDROQUINASE"/>
    <property type="match status" value="1"/>
</dbReference>
<keyword evidence="13" id="KW-1185">Reference proteome</keyword>
<dbReference type="RefSeq" id="WP_071894061.1">
    <property type="nucleotide sequence ID" value="NZ_CP018135.1"/>
</dbReference>
<dbReference type="NCBIfam" id="NF003807">
    <property type="entry name" value="PRK05395.1-4"/>
    <property type="match status" value="1"/>
</dbReference>
<evidence type="ECO:0000256" key="10">
    <source>
        <dbReference type="PIRSR" id="PIRSR001399-2"/>
    </source>
</evidence>
<dbReference type="PANTHER" id="PTHR21272:SF3">
    <property type="entry name" value="CATABOLIC 3-DEHYDROQUINASE"/>
    <property type="match status" value="1"/>
</dbReference>
<dbReference type="PROSITE" id="PS01029">
    <property type="entry name" value="DEHYDROQUINASE_II"/>
    <property type="match status" value="1"/>
</dbReference>
<dbReference type="Proteomes" id="UP000183530">
    <property type="component" value="Chromosome"/>
</dbReference>
<evidence type="ECO:0000256" key="8">
    <source>
        <dbReference type="HAMAP-Rule" id="MF_00169"/>
    </source>
</evidence>
<evidence type="ECO:0000256" key="7">
    <source>
        <dbReference type="ARBA" id="ARBA00023239"/>
    </source>
</evidence>
<evidence type="ECO:0000256" key="11">
    <source>
        <dbReference type="PIRSR" id="PIRSR001399-3"/>
    </source>
</evidence>
<feature type="active site" description="Proton donor" evidence="8 9">
    <location>
        <position position="100"/>
    </location>
</feature>
<dbReference type="HAMAP" id="MF_00169">
    <property type="entry name" value="AroQ"/>
    <property type="match status" value="1"/>
</dbReference>
<name>A0A1L2ZNH3_9MICC</name>
<dbReference type="CDD" id="cd00466">
    <property type="entry name" value="DHQase_II"/>
    <property type="match status" value="1"/>
</dbReference>
<dbReference type="KEGG" id="nae:BHE16_05625"/>
<evidence type="ECO:0000256" key="1">
    <source>
        <dbReference type="ARBA" id="ARBA00001864"/>
    </source>
</evidence>
<organism evidence="12 13">
    <name type="scientific">Neomicrococcus aestuarii</name>
    <dbReference type="NCBI Taxonomy" id="556325"/>
    <lineage>
        <taxon>Bacteria</taxon>
        <taxon>Bacillati</taxon>
        <taxon>Actinomycetota</taxon>
        <taxon>Actinomycetes</taxon>
        <taxon>Micrococcales</taxon>
        <taxon>Micrococcaceae</taxon>
        <taxon>Neomicrococcus</taxon>
    </lineage>
</organism>
<dbReference type="GO" id="GO:0003855">
    <property type="term" value="F:3-dehydroquinate dehydratase activity"/>
    <property type="evidence" value="ECO:0007669"/>
    <property type="project" value="UniProtKB-UniRule"/>
</dbReference>
<dbReference type="NCBIfam" id="TIGR01088">
    <property type="entry name" value="aroQ"/>
    <property type="match status" value="1"/>
</dbReference>
<feature type="binding site" evidence="8 10">
    <location>
        <position position="87"/>
    </location>
    <ligand>
        <name>substrate</name>
    </ligand>
</feature>
<gene>
    <name evidence="8" type="primary">aroQ</name>
    <name evidence="12" type="ORF">BHE16_05625</name>
</gene>
<dbReference type="NCBIfam" id="NF003804">
    <property type="entry name" value="PRK05395.1-1"/>
    <property type="match status" value="1"/>
</dbReference>
<dbReference type="Gene3D" id="3.40.50.9100">
    <property type="entry name" value="Dehydroquinase, class II"/>
    <property type="match status" value="1"/>
</dbReference>
<evidence type="ECO:0000256" key="9">
    <source>
        <dbReference type="PIRSR" id="PIRSR001399-1"/>
    </source>
</evidence>
<dbReference type="OrthoDB" id="9790793at2"/>
<dbReference type="GO" id="GO:0008652">
    <property type="term" value="P:amino acid biosynthetic process"/>
    <property type="evidence" value="ECO:0007669"/>
    <property type="project" value="UniProtKB-KW"/>
</dbReference>
<keyword evidence="8" id="KW-0028">Amino-acid biosynthesis</keyword>
<dbReference type="GO" id="GO:0009073">
    <property type="term" value="P:aromatic amino acid family biosynthetic process"/>
    <property type="evidence" value="ECO:0007669"/>
    <property type="project" value="UniProtKB-KW"/>
</dbReference>
<evidence type="ECO:0000256" key="3">
    <source>
        <dbReference type="ARBA" id="ARBA00011037"/>
    </source>
</evidence>
<dbReference type="InterPro" id="IPR018509">
    <property type="entry name" value="DHquinase_II_CS"/>
</dbReference>
<dbReference type="GO" id="GO:0009423">
    <property type="term" value="P:chorismate biosynthetic process"/>
    <property type="evidence" value="ECO:0007669"/>
    <property type="project" value="UniProtKB-UniRule"/>
</dbReference>